<dbReference type="InterPro" id="IPR051158">
    <property type="entry name" value="Metallophosphoesterase_sf"/>
</dbReference>
<gene>
    <name evidence="3" type="ORF">P5G49_14960</name>
</gene>
<dbReference type="Proteomes" id="UP001175097">
    <property type="component" value="Unassembled WGS sequence"/>
</dbReference>
<feature type="transmembrane region" description="Helical" evidence="1">
    <location>
        <begin position="6"/>
        <end position="26"/>
    </location>
</feature>
<dbReference type="PANTHER" id="PTHR31302">
    <property type="entry name" value="TRANSMEMBRANE PROTEIN WITH METALLOPHOSPHOESTERASE DOMAIN-RELATED"/>
    <property type="match status" value="1"/>
</dbReference>
<dbReference type="EMBL" id="JAROCC010000013">
    <property type="protein sequence ID" value="MDN4608758.1"/>
    <property type="molecule type" value="Genomic_DNA"/>
</dbReference>
<dbReference type="InterPro" id="IPR004843">
    <property type="entry name" value="Calcineurin-like_PHP"/>
</dbReference>
<dbReference type="PANTHER" id="PTHR31302:SF32">
    <property type="entry name" value="PHOSPHOESTERASE"/>
    <property type="match status" value="1"/>
</dbReference>
<keyword evidence="1" id="KW-1133">Transmembrane helix</keyword>
<dbReference type="Gene3D" id="3.60.21.10">
    <property type="match status" value="1"/>
</dbReference>
<comment type="caution">
    <text evidence="3">The sequence shown here is derived from an EMBL/GenBank/DDBJ whole genome shotgun (WGS) entry which is preliminary data.</text>
</comment>
<protein>
    <submittedName>
        <fullName evidence="3">Metallophosphoesterase</fullName>
    </submittedName>
</protein>
<keyword evidence="4" id="KW-1185">Reference proteome</keyword>
<dbReference type="InterPro" id="IPR029052">
    <property type="entry name" value="Metallo-depent_PP-like"/>
</dbReference>
<accession>A0ABT8JVE6</accession>
<evidence type="ECO:0000256" key="1">
    <source>
        <dbReference type="SAM" id="Phobius"/>
    </source>
</evidence>
<dbReference type="SUPFAM" id="SSF56300">
    <property type="entry name" value="Metallo-dependent phosphatases"/>
    <property type="match status" value="1"/>
</dbReference>
<keyword evidence="1" id="KW-0812">Transmembrane</keyword>
<organism evidence="3 4">
    <name type="scientific">Sporosarcina highlanderae</name>
    <dbReference type="NCBI Taxonomy" id="3035916"/>
    <lineage>
        <taxon>Bacteria</taxon>
        <taxon>Bacillati</taxon>
        <taxon>Bacillota</taxon>
        <taxon>Bacilli</taxon>
        <taxon>Bacillales</taxon>
        <taxon>Caryophanaceae</taxon>
        <taxon>Sporosarcina</taxon>
    </lineage>
</organism>
<feature type="domain" description="Calcineurin-like phosphoesterase" evidence="2">
    <location>
        <begin position="49"/>
        <end position="205"/>
    </location>
</feature>
<evidence type="ECO:0000313" key="3">
    <source>
        <dbReference type="EMBL" id="MDN4608758.1"/>
    </source>
</evidence>
<reference evidence="3" key="1">
    <citation type="submission" date="2023-03" db="EMBL/GenBank/DDBJ databases">
        <title>MT1 and MT2 Draft Genomes of Novel Species.</title>
        <authorList>
            <person name="Venkateswaran K."/>
        </authorList>
    </citation>
    <scope>NUCLEOTIDE SEQUENCE</scope>
    <source>
        <strain evidence="3">F6_3S_P_2</strain>
    </source>
</reference>
<dbReference type="Pfam" id="PF00149">
    <property type="entry name" value="Metallophos"/>
    <property type="match status" value="1"/>
</dbReference>
<keyword evidence="1" id="KW-0472">Membrane</keyword>
<sequence length="257" mass="28762">MRILLNSLAGVTAITIAILVYMFTYAKRRNVINHSYKVKKETIHGKELSVFFISDIHRRRIDRRLLDKVKSFGSMDVIIVGGDLAEGGVPLSRIEKNIRMLATLGPIVFVWGNNDREVGESEIRRIIRKYGGIVLDNMDTSIPSHPLWGVCGTDDPSSGHVDVKASLKNAESYRYLIVAAHNPYLFRKVEEICSPELMLAGHTHGGQIRIGRFSLHPPGEFIEQKDRAKLISNGYGTSIVPLRFGAAPESHVIKINY</sequence>
<evidence type="ECO:0000313" key="4">
    <source>
        <dbReference type="Proteomes" id="UP001175097"/>
    </source>
</evidence>
<dbReference type="RefSeq" id="WP_301245033.1">
    <property type="nucleotide sequence ID" value="NZ_JAROCC010000013.1"/>
</dbReference>
<evidence type="ECO:0000259" key="2">
    <source>
        <dbReference type="Pfam" id="PF00149"/>
    </source>
</evidence>
<proteinExistence type="predicted"/>
<name>A0ABT8JVE6_9BACL</name>